<proteinExistence type="predicted"/>
<name>A0A1G8BFW9_ANETH</name>
<dbReference type="Proteomes" id="UP000198956">
    <property type="component" value="Unassembled WGS sequence"/>
</dbReference>
<gene>
    <name evidence="1" type="ORF">SAMN04489735_101951</name>
</gene>
<dbReference type="AlphaFoldDB" id="A0A1G8BFW9"/>
<protein>
    <submittedName>
        <fullName evidence="1">Uncharacterized protein</fullName>
    </submittedName>
</protein>
<accession>A0A1G8BFW9</accession>
<reference evidence="1 2" key="1">
    <citation type="submission" date="2016-10" db="EMBL/GenBank/DDBJ databases">
        <authorList>
            <person name="de Groot N.N."/>
        </authorList>
    </citation>
    <scope>NUCLEOTIDE SEQUENCE [LARGE SCALE GENOMIC DNA]</scope>
    <source>
        <strain evidence="1 2">L 420-91</strain>
    </source>
</reference>
<evidence type="ECO:0000313" key="2">
    <source>
        <dbReference type="Proteomes" id="UP000198956"/>
    </source>
</evidence>
<organism evidence="1 2">
    <name type="scientific">Aneurinibacillus thermoaerophilus</name>
    <dbReference type="NCBI Taxonomy" id="143495"/>
    <lineage>
        <taxon>Bacteria</taxon>
        <taxon>Bacillati</taxon>
        <taxon>Bacillota</taxon>
        <taxon>Bacilli</taxon>
        <taxon>Bacillales</taxon>
        <taxon>Paenibacillaceae</taxon>
        <taxon>Aneurinibacillus group</taxon>
        <taxon>Aneurinibacillus</taxon>
    </lineage>
</organism>
<dbReference type="EMBL" id="FNDE01000019">
    <property type="protein sequence ID" value="SDH32058.1"/>
    <property type="molecule type" value="Genomic_DNA"/>
</dbReference>
<sequence>MVIGGHQNGHEIMIINHDKVSNYAGLRDFMHPRLFVF</sequence>
<evidence type="ECO:0000313" key="1">
    <source>
        <dbReference type="EMBL" id="SDH32058.1"/>
    </source>
</evidence>